<organism evidence="1 2">
    <name type="scientific">Panagrolaimus sp. PS1159</name>
    <dbReference type="NCBI Taxonomy" id="55785"/>
    <lineage>
        <taxon>Eukaryota</taxon>
        <taxon>Metazoa</taxon>
        <taxon>Ecdysozoa</taxon>
        <taxon>Nematoda</taxon>
        <taxon>Chromadorea</taxon>
        <taxon>Rhabditida</taxon>
        <taxon>Tylenchina</taxon>
        <taxon>Panagrolaimomorpha</taxon>
        <taxon>Panagrolaimoidea</taxon>
        <taxon>Panagrolaimidae</taxon>
        <taxon>Panagrolaimus</taxon>
    </lineage>
</organism>
<evidence type="ECO:0000313" key="2">
    <source>
        <dbReference type="WBParaSite" id="PS1159_v2.g3541.t1"/>
    </source>
</evidence>
<name>A0AC35GC69_9BILA</name>
<accession>A0AC35GC69</accession>
<protein>
    <submittedName>
        <fullName evidence="2">Uncharacterized protein</fullName>
    </submittedName>
</protein>
<dbReference type="Proteomes" id="UP000887580">
    <property type="component" value="Unplaced"/>
</dbReference>
<proteinExistence type="predicted"/>
<dbReference type="WBParaSite" id="PS1159_v2.g3541.t1">
    <property type="protein sequence ID" value="PS1159_v2.g3541.t1"/>
    <property type="gene ID" value="PS1159_v2.g3541"/>
</dbReference>
<reference evidence="2" key="1">
    <citation type="submission" date="2022-11" db="UniProtKB">
        <authorList>
            <consortium name="WormBaseParasite"/>
        </authorList>
    </citation>
    <scope>IDENTIFICATION</scope>
</reference>
<sequence>MNSSTIDVPITIRWKVSKEEIQKEFQSISYIAIVNPKEFPDLKYYLLITKEENQIHVSFGFSMREPKIIKANYKISIPTKNYVRIFSEKLFYKDGV</sequence>
<evidence type="ECO:0000313" key="1">
    <source>
        <dbReference type="Proteomes" id="UP000887580"/>
    </source>
</evidence>